<dbReference type="Pfam" id="PF10011">
    <property type="entry name" value="DUF2254"/>
    <property type="match status" value="1"/>
</dbReference>
<feature type="transmembrane region" description="Helical" evidence="1">
    <location>
        <begin position="170"/>
        <end position="190"/>
    </location>
</feature>
<name>A0A5B8U5A4_9ACTN</name>
<dbReference type="AlphaFoldDB" id="A0A5B8U5A4"/>
<feature type="transmembrane region" description="Helical" evidence="1">
    <location>
        <begin position="88"/>
        <end position="116"/>
    </location>
</feature>
<keyword evidence="3" id="KW-1185">Reference proteome</keyword>
<keyword evidence="1" id="KW-1133">Transmembrane helix</keyword>
<evidence type="ECO:0000313" key="2">
    <source>
        <dbReference type="EMBL" id="QEC48274.1"/>
    </source>
</evidence>
<keyword evidence="1" id="KW-0472">Membrane</keyword>
<dbReference type="InterPro" id="IPR018723">
    <property type="entry name" value="DUF2254_membrane"/>
</dbReference>
<sequence>MRLRARAWSRWRPRRSPEVGDRTDRSGRGRLTVVGGRARALLLNLSQNLGVIPGLIVALFAALAIGLVELDKHIDLDGVQVVFRGDGSAARTVLSVIASSLITVAGLTFSITMVVLQLAWSQFSPRLLRTFFGDRVTQVTIGTFVGTFAYSILVMRAVGSYGDAGFVPRLSVAVASLLGIGAAALLVVFLHHVSQLIQVSHVTATIARETLARTDALYPSRFGAGAEDESATELLTAWRRERAPEPVLPPRPGFVQRVGLDELARGMRGRAGQVVVLVCPGDFVSVETPLAEVWPQDGAEGWREAVLGAVTIASERDLDQDVDFGLRQLTDTALRALSPGINDPTTAVTCIGYLRAILVRLAERAPTPAVRRFDDHQMTVVARQRGFDEHCEAMLQIGRYVAGDAWVAGELLAALHGCAQAARRCGASQRQGVVDAAATTIAGQAIAQAGNERDRRRLADRLAAVLEAGALPGS</sequence>
<protein>
    <submittedName>
        <fullName evidence="2">DUF2254 domain-containing protein</fullName>
    </submittedName>
</protein>
<feature type="transmembrane region" description="Helical" evidence="1">
    <location>
        <begin position="49"/>
        <end position="68"/>
    </location>
</feature>
<dbReference type="EMBL" id="CP042430">
    <property type="protein sequence ID" value="QEC48274.1"/>
    <property type="molecule type" value="Genomic_DNA"/>
</dbReference>
<dbReference type="KEGG" id="bsol:FSW04_12320"/>
<reference evidence="2 3" key="1">
    <citation type="journal article" date="2018" name="J. Microbiol.">
        <title>Baekduia soli gen. nov., sp. nov., a novel bacterium isolated from the soil of Baekdu Mountain and proposal of a novel family name, Baekduiaceae fam. nov.</title>
        <authorList>
            <person name="An D.S."/>
            <person name="Siddiqi M.Z."/>
            <person name="Kim K.H."/>
            <person name="Yu H.S."/>
            <person name="Im W.T."/>
        </authorList>
    </citation>
    <scope>NUCLEOTIDE SEQUENCE [LARGE SCALE GENOMIC DNA]</scope>
    <source>
        <strain evidence="2 3">BR7-21</strain>
    </source>
</reference>
<dbReference type="OrthoDB" id="2955631at2"/>
<dbReference type="Proteomes" id="UP000321805">
    <property type="component" value="Chromosome"/>
</dbReference>
<feature type="transmembrane region" description="Helical" evidence="1">
    <location>
        <begin position="136"/>
        <end position="158"/>
    </location>
</feature>
<gene>
    <name evidence="2" type="ORF">FSW04_12320</name>
</gene>
<proteinExistence type="predicted"/>
<keyword evidence="1" id="KW-0812">Transmembrane</keyword>
<accession>A0A5B8U5A4</accession>
<organism evidence="2 3">
    <name type="scientific">Baekduia soli</name>
    <dbReference type="NCBI Taxonomy" id="496014"/>
    <lineage>
        <taxon>Bacteria</taxon>
        <taxon>Bacillati</taxon>
        <taxon>Actinomycetota</taxon>
        <taxon>Thermoleophilia</taxon>
        <taxon>Solirubrobacterales</taxon>
        <taxon>Baekduiaceae</taxon>
        <taxon>Baekduia</taxon>
    </lineage>
</organism>
<evidence type="ECO:0000313" key="3">
    <source>
        <dbReference type="Proteomes" id="UP000321805"/>
    </source>
</evidence>
<evidence type="ECO:0000256" key="1">
    <source>
        <dbReference type="SAM" id="Phobius"/>
    </source>
</evidence>